<evidence type="ECO:0000313" key="4">
    <source>
        <dbReference type="Proteomes" id="UP000050554"/>
    </source>
</evidence>
<dbReference type="PATRIC" id="fig|55398.3.peg.4813"/>
<dbReference type="Pfam" id="PF25023">
    <property type="entry name" value="TEN_YD-shell"/>
    <property type="match status" value="1"/>
</dbReference>
<dbReference type="PANTHER" id="PTHR32305:SF15">
    <property type="entry name" value="PROTEIN RHSA-RELATED"/>
    <property type="match status" value="1"/>
</dbReference>
<comment type="caution">
    <text evidence="3">The sequence shown here is derived from an EMBL/GenBank/DDBJ whole genome shotgun (WGS) entry which is preliminary data.</text>
</comment>
<protein>
    <submittedName>
        <fullName evidence="3">YD repeat-containing protein</fullName>
    </submittedName>
</protein>
<dbReference type="InterPro" id="IPR006530">
    <property type="entry name" value="YD"/>
</dbReference>
<dbReference type="Pfam" id="PF05593">
    <property type="entry name" value="RHS_repeat"/>
    <property type="match status" value="1"/>
</dbReference>
<gene>
    <name evidence="3" type="ORF">ALO47_03848</name>
</gene>
<dbReference type="Gene3D" id="2.180.10.10">
    <property type="entry name" value="RHS repeat-associated core"/>
    <property type="match status" value="2"/>
</dbReference>
<evidence type="ECO:0000313" key="3">
    <source>
        <dbReference type="EMBL" id="KPY51480.1"/>
    </source>
</evidence>
<dbReference type="NCBIfam" id="TIGR01643">
    <property type="entry name" value="YD_repeat_2x"/>
    <property type="match status" value="1"/>
</dbReference>
<accession>A0A0N8SRA9</accession>
<dbReference type="InterPro" id="IPR022385">
    <property type="entry name" value="Rhs_assc_core"/>
</dbReference>
<dbReference type="PANTHER" id="PTHR32305">
    <property type="match status" value="1"/>
</dbReference>
<name>A0A0N8SRA9_PSESI</name>
<dbReference type="EMBL" id="LJRF01000012">
    <property type="protein sequence ID" value="KPY51480.1"/>
    <property type="molecule type" value="Genomic_DNA"/>
</dbReference>
<keyword evidence="1" id="KW-0677">Repeat</keyword>
<dbReference type="InterPro" id="IPR056823">
    <property type="entry name" value="TEN-like_YD-shell"/>
</dbReference>
<dbReference type="NCBIfam" id="TIGR03696">
    <property type="entry name" value="Rhs_assc_core"/>
    <property type="match status" value="1"/>
</dbReference>
<evidence type="ECO:0000256" key="1">
    <source>
        <dbReference type="ARBA" id="ARBA00022737"/>
    </source>
</evidence>
<organism evidence="3 4">
    <name type="scientific">Pseudomonas syringae pv. ribicola</name>
    <dbReference type="NCBI Taxonomy" id="55398"/>
    <lineage>
        <taxon>Bacteria</taxon>
        <taxon>Pseudomonadati</taxon>
        <taxon>Pseudomonadota</taxon>
        <taxon>Gammaproteobacteria</taxon>
        <taxon>Pseudomonadales</taxon>
        <taxon>Pseudomonadaceae</taxon>
        <taxon>Pseudomonas</taxon>
    </lineage>
</organism>
<sequence length="1679" mass="185169">MPAATSSVHSKALSFMSSLKSGVDPRTGLYNVSIDLPELKCNDLRGPDIKPTLSYSPLNMLDSGYGYGWTLELSHYDISRHILSLSTGETYRIDNTNGTELLATEKKLDTFHFYRVDQKNFRVAHKSGLTELLTVHSAGDSQVALVTRIIAPSGHSVHLSYSPAGNSQFRLKEITDDAGERLLAVSRSDNMVSIDLYPDSGTDGQLTDYKLILGYSDNRVKRIVLPTDNEASWEFEHDYRHEQLCIVSVRTPTGGREFLSYHDAGHTFPASAHRTALPRVTHHRTEPGFGQSAVDVEYTYSDKNFLGAGLTIAWENDGLDNLFKTLQDYDYVCTESLCIDDKPARTVQRTFNRFHLQTLEVTSQNNHTQTLRTNYNIRPGQPFEQQPIDCQMPRDITTEWTVSGESAIRKETVTHTYYPDGNLQSKARADGVVEHLTWYPAQGERSPDGSERCPANPEGFVSQLKEKTITPAKSSQGGAPTLSTRYTYTALPALEGSDMPEWIVPVTETMVHLDADGNGNELELQRTRKEYFHALEEPFSHGRTRRQTQTLNKKSTSITYDYEKITSEQTGLQALQTKQCLSNDFDEATKTSLRQQSLQTALEQMSLADGVEIHYKYDVLRRVILETTAPGMPLFEASRSYQYTLCAGPEDQAEQVMTDALGVKTCTRVDGMGRIIFEARDNLDSNTPQAPKQIYSACYDAWSNMLTETVYDHRDNDQPLVLTNRYLYDDWNQQRCVIGSDGVQTHQLFDPVGSAESASPILRSWVQSAEPEPLITGRQETWLNLFGKPDRIISQNGDGETASTQTFLYDGLGRCTKQIDQLQQETLYRYDAWSRMITTTLPDTSVVERSYAVHSSAELPEKIEVIHADGTTRTLAGEQVFDGLQRLTQTRIGNRIETFTYEDGRSQIKARTTGKTDTIQFTYNPTLTHQALTSTAPDERARFEYHDKSARLLLAENEQGKRTYHYDALGRLQREAWTDKQGNDWTTFHESSSKGRPIKRSEQIPGTTLSIETKYDYDTLGRIATLEQGNLVAEFGYDDLGRVQLILTTDINASTVLSTALEYDDQGRETLRTQCFPEQPARYIRQEWQADNLLKSRHLHLNDGTSLLLEEFRYDARGRLDDYRCSGATLPKDVMGREITKQQFSFDALDNITLSKAEFADGKLELAMFSYDTDNPCQLTGIVYMPARATPNPSFTYDLNGNQLNDERGQKLEYDSQNRLVGVHGSEGEPVSAYAYDGHDHLVTSRHGSASETLHFYQGHQESSHVQDGHRTQHLYLDEQPLGQQTTEDPQKTLLLLTDANRSVLGEYQQDTLRTAVYSAYGEQPPDQPLLALHGFNGESREPSTGWYLLGNGYRAYNPALMRFHSPDFMSPFSEAGVNPYAYCLGNPIALRDPTGHDAANQSGRLRRPDENVVPGSSAGGGFGVVDWVMLGVGVVFTIAGAYATVASFGATAPVTVPVSVMGISMSAASASTIATGILALGTVAQAASTAASVYGAATNNKTWRDAGMYAGLATIPLTLGGGAIASTVRSAVKAAIAPAAAAQTAARSSLSSSVAAMAASESNAGSLGAASRTSNGLRSGLGDVITLPRAALKPQFMAINVDMSASRLHTLPIKVSGSNPGVSGARTAASANRAAQPVLNNVPAMAVTGQNIQPTFVIAEQFPANGKLNYGIRMIGYN</sequence>
<dbReference type="InterPro" id="IPR031325">
    <property type="entry name" value="RHS_repeat"/>
</dbReference>
<dbReference type="InterPro" id="IPR050708">
    <property type="entry name" value="T6SS_VgrG/RHS"/>
</dbReference>
<feature type="domain" description="Teneurin-like YD-shell" evidence="2">
    <location>
        <begin position="880"/>
        <end position="1121"/>
    </location>
</feature>
<dbReference type="Proteomes" id="UP000050554">
    <property type="component" value="Unassembled WGS sequence"/>
</dbReference>
<reference evidence="3 4" key="1">
    <citation type="submission" date="2015-09" db="EMBL/GenBank/DDBJ databases">
        <title>Genome announcement of multiple Pseudomonas syringae strains.</title>
        <authorList>
            <person name="Thakur S."/>
            <person name="Wang P.W."/>
            <person name="Gong Y."/>
            <person name="Weir B.S."/>
            <person name="Guttman D.S."/>
        </authorList>
    </citation>
    <scope>NUCLEOTIDE SEQUENCE [LARGE SCALE GENOMIC DNA]</scope>
    <source>
        <strain evidence="3 4">ICMP3882</strain>
    </source>
</reference>
<evidence type="ECO:0000259" key="2">
    <source>
        <dbReference type="Pfam" id="PF25023"/>
    </source>
</evidence>
<proteinExistence type="predicted"/>